<comment type="caution">
    <text evidence="1">The sequence shown here is derived from an EMBL/GenBank/DDBJ whole genome shotgun (WGS) entry which is preliminary data.</text>
</comment>
<dbReference type="EMBL" id="CM037151">
    <property type="protein sequence ID" value="KAH7844479.1"/>
    <property type="molecule type" value="Genomic_DNA"/>
</dbReference>
<protein>
    <submittedName>
        <fullName evidence="1">Uncharacterized protein</fullName>
    </submittedName>
</protein>
<evidence type="ECO:0000313" key="1">
    <source>
        <dbReference type="EMBL" id="KAH7844479.1"/>
    </source>
</evidence>
<name>A0ACB7XTZ6_9ERIC</name>
<keyword evidence="2" id="KW-1185">Reference proteome</keyword>
<reference evidence="1 2" key="1">
    <citation type="journal article" date="2021" name="Hortic Res">
        <title>High-quality reference genome and annotation aids understanding of berry development for evergreen blueberry (Vaccinium darrowii).</title>
        <authorList>
            <person name="Yu J."/>
            <person name="Hulse-Kemp A.M."/>
            <person name="Babiker E."/>
            <person name="Staton M."/>
        </authorList>
    </citation>
    <scope>NUCLEOTIDE SEQUENCE [LARGE SCALE GENOMIC DNA]</scope>
    <source>
        <strain evidence="2">cv. NJ 8807/NJ 8810</strain>
        <tissue evidence="1">Young leaf</tissue>
    </source>
</reference>
<organism evidence="1 2">
    <name type="scientific">Vaccinium darrowii</name>
    <dbReference type="NCBI Taxonomy" id="229202"/>
    <lineage>
        <taxon>Eukaryota</taxon>
        <taxon>Viridiplantae</taxon>
        <taxon>Streptophyta</taxon>
        <taxon>Embryophyta</taxon>
        <taxon>Tracheophyta</taxon>
        <taxon>Spermatophyta</taxon>
        <taxon>Magnoliopsida</taxon>
        <taxon>eudicotyledons</taxon>
        <taxon>Gunneridae</taxon>
        <taxon>Pentapetalae</taxon>
        <taxon>asterids</taxon>
        <taxon>Ericales</taxon>
        <taxon>Ericaceae</taxon>
        <taxon>Vaccinioideae</taxon>
        <taxon>Vaccinieae</taxon>
        <taxon>Vaccinium</taxon>
    </lineage>
</organism>
<evidence type="ECO:0000313" key="2">
    <source>
        <dbReference type="Proteomes" id="UP000828048"/>
    </source>
</evidence>
<sequence length="242" mass="27929">MLPFHREHPLTLSKDPPPPFNDGIFYCCLCMTPGDGFSYICAECDKFVLHVHCALRTPMEIRDAGHQHLLALERHAYTGLLKCRACRRSCEEVSFLCRNHKCRNRFGFALHVNCVALSPRKKCGSHRHTLTLVYNNVEQESYVYYCNACEEERDPEAWVYRCEHEKCEYFAHTNCEPIFPFLELGGSRKIESHDHPVTLTARIGDVNRALDHGVLSGLRYECTECTYELDLLVDTFNYSGLE</sequence>
<proteinExistence type="predicted"/>
<accession>A0ACB7XTZ6</accession>
<gene>
    <name evidence="1" type="ORF">Vadar_028463</name>
</gene>
<dbReference type="Proteomes" id="UP000828048">
    <property type="component" value="Chromosome 1"/>
</dbReference>